<dbReference type="OrthoDB" id="8951911at2759"/>
<evidence type="ECO:0000259" key="2">
    <source>
        <dbReference type="Pfam" id="PF13358"/>
    </source>
</evidence>
<evidence type="ECO:0000256" key="1">
    <source>
        <dbReference type="SAM" id="Coils"/>
    </source>
</evidence>
<feature type="coiled-coil region" evidence="1">
    <location>
        <begin position="23"/>
        <end position="61"/>
    </location>
</feature>
<dbReference type="EMBL" id="KV440972">
    <property type="protein sequence ID" value="OAD79385.1"/>
    <property type="molecule type" value="Genomic_DNA"/>
</dbReference>
<keyword evidence="3" id="KW-0238">DNA-binding</keyword>
<dbReference type="InterPro" id="IPR036397">
    <property type="entry name" value="RNaseH_sf"/>
</dbReference>
<dbReference type="VEuPathDB" id="FungiDB:PHYBLDRAFT_139415"/>
<dbReference type="Pfam" id="PF13358">
    <property type="entry name" value="DDE_3"/>
    <property type="match status" value="1"/>
</dbReference>
<dbReference type="AlphaFoldDB" id="A0A162YAD8"/>
<dbReference type="GeneID" id="28991121"/>
<keyword evidence="3" id="KW-0371">Homeobox</keyword>
<dbReference type="Proteomes" id="UP000077315">
    <property type="component" value="Unassembled WGS sequence"/>
</dbReference>
<accession>A0A162YAD8</accession>
<dbReference type="Gene3D" id="3.30.420.10">
    <property type="entry name" value="Ribonuclease H-like superfamily/Ribonuclease H"/>
    <property type="match status" value="1"/>
</dbReference>
<dbReference type="RefSeq" id="XP_018297425.1">
    <property type="nucleotide sequence ID" value="XM_018430215.1"/>
</dbReference>
<gene>
    <name evidence="3" type="ORF">PHYBLDRAFT_139415</name>
</gene>
<dbReference type="InterPro" id="IPR038717">
    <property type="entry name" value="Tc1-like_DDE_dom"/>
</dbReference>
<feature type="domain" description="Tc1-like transposase DDE" evidence="2">
    <location>
        <begin position="209"/>
        <end position="314"/>
    </location>
</feature>
<evidence type="ECO:0000313" key="3">
    <source>
        <dbReference type="EMBL" id="OAD79385.1"/>
    </source>
</evidence>
<dbReference type="InParanoid" id="A0A162YAD8"/>
<dbReference type="GO" id="GO:0003677">
    <property type="term" value="F:DNA binding"/>
    <property type="evidence" value="ECO:0007669"/>
    <property type="project" value="UniProtKB-KW"/>
</dbReference>
<protein>
    <submittedName>
        <fullName evidence="3">Homeodomain-like DNA binding domain-containing transcription factor</fullName>
    </submittedName>
</protein>
<proteinExistence type="predicted"/>
<organism evidence="3 4">
    <name type="scientific">Phycomyces blakesleeanus (strain ATCC 8743b / DSM 1359 / FGSC 10004 / NBRC 33097 / NRRL 1555)</name>
    <dbReference type="NCBI Taxonomy" id="763407"/>
    <lineage>
        <taxon>Eukaryota</taxon>
        <taxon>Fungi</taxon>
        <taxon>Fungi incertae sedis</taxon>
        <taxon>Mucoromycota</taxon>
        <taxon>Mucoromycotina</taxon>
        <taxon>Mucoromycetes</taxon>
        <taxon>Mucorales</taxon>
        <taxon>Phycomycetaceae</taxon>
        <taxon>Phycomyces</taxon>
    </lineage>
</organism>
<keyword evidence="4" id="KW-1185">Reference proteome</keyword>
<sequence>MNNTDNNSISLLHAMYNEILSLKAGQEKTKLEMKAQIKELKLKMKTSIEDLNLEITALQKQEPVESPIRNFQELNILHLIMNSIIERFERTGSVEYKSLGGNFRTISKDHHKQFIMDVIDSNNTITLAELQQELMIANMLSQYEYVLICDKSNIQVSGSPHHLCYIERITLKKAVPIEVKRKDEVTLRKRCDFILSLQLKEILYSQNCIFIDEASFNINLIQGRVRAKAEEHALVPTKFKRAKNVTILFALSSEGVELCHTKIVEGETTGPIFKEFVQQLVEKLDAVNAKPYHLVVDNARIHYNPGLREWLKQRNYLQAKHPLDGQEMLVERIKDGSNTITKQDCEGWQI</sequence>
<evidence type="ECO:0000313" key="4">
    <source>
        <dbReference type="Proteomes" id="UP000077315"/>
    </source>
</evidence>
<reference evidence="4" key="1">
    <citation type="submission" date="2015-06" db="EMBL/GenBank/DDBJ databases">
        <title>Expansion of signal transduction pathways in fungi by whole-genome duplication.</title>
        <authorList>
            <consortium name="DOE Joint Genome Institute"/>
            <person name="Corrochano L.M."/>
            <person name="Kuo A."/>
            <person name="Marcet-Houben M."/>
            <person name="Polaino S."/>
            <person name="Salamov A."/>
            <person name="Villalobos J.M."/>
            <person name="Alvarez M.I."/>
            <person name="Avalos J."/>
            <person name="Benito E.P."/>
            <person name="Benoit I."/>
            <person name="Burger G."/>
            <person name="Camino L.P."/>
            <person name="Canovas D."/>
            <person name="Cerda-Olmedo E."/>
            <person name="Cheng J.-F."/>
            <person name="Dominguez A."/>
            <person name="Elias M."/>
            <person name="Eslava A.P."/>
            <person name="Glaser F."/>
            <person name="Grimwood J."/>
            <person name="Gutierrez G."/>
            <person name="Heitman J."/>
            <person name="Henrissat B."/>
            <person name="Iturriaga E.A."/>
            <person name="Lang B.F."/>
            <person name="Lavin J.L."/>
            <person name="Lee S."/>
            <person name="Li W."/>
            <person name="Lindquist E."/>
            <person name="Lopez-Garcia S."/>
            <person name="Luque E.M."/>
            <person name="Marcos A.T."/>
            <person name="Martin J."/>
            <person name="McCluskey K."/>
            <person name="Medina H.R."/>
            <person name="Miralles-Duran A."/>
            <person name="Miyazaki A."/>
            <person name="Munoz-Torres E."/>
            <person name="Oguiza J.A."/>
            <person name="Ohm R."/>
            <person name="Olmedo M."/>
            <person name="Orejas M."/>
            <person name="Ortiz-Castellanos L."/>
            <person name="Pisabarro A.G."/>
            <person name="Rodriguez-Romero J."/>
            <person name="Ruiz-Herrera J."/>
            <person name="Ruiz-Vazquez R."/>
            <person name="Sanz C."/>
            <person name="Schackwitz W."/>
            <person name="Schmutz J."/>
            <person name="Shahriari M."/>
            <person name="Shelest E."/>
            <person name="Silva-Franco F."/>
            <person name="Soanes D."/>
            <person name="Syed K."/>
            <person name="Tagua V.G."/>
            <person name="Talbot N.J."/>
            <person name="Thon M."/>
            <person name="De vries R.P."/>
            <person name="Wiebenga A."/>
            <person name="Yadav J.S."/>
            <person name="Braun E.L."/>
            <person name="Baker S."/>
            <person name="Garre V."/>
            <person name="Horwitz B."/>
            <person name="Torres-Martinez S."/>
            <person name="Idnurm A."/>
            <person name="Herrera-Estrella A."/>
            <person name="Gabaldon T."/>
            <person name="Grigoriev I.V."/>
        </authorList>
    </citation>
    <scope>NUCLEOTIDE SEQUENCE [LARGE SCALE GENOMIC DNA]</scope>
    <source>
        <strain evidence="4">NRRL 1555(-)</strain>
    </source>
</reference>
<name>A0A162YAD8_PHYB8</name>
<keyword evidence="1" id="KW-0175">Coiled coil</keyword>